<reference evidence="1 2" key="1">
    <citation type="journal article" date="2023" name="Insect Mol. Biol.">
        <title>Genome sequencing provides insights into the evolution of gene families encoding plant cell wall-degrading enzymes in longhorned beetles.</title>
        <authorList>
            <person name="Shin N.R."/>
            <person name="Okamura Y."/>
            <person name="Kirsch R."/>
            <person name="Pauchet Y."/>
        </authorList>
    </citation>
    <scope>NUCLEOTIDE SEQUENCE [LARGE SCALE GENOMIC DNA]</scope>
    <source>
        <strain evidence="1">EAD_L_NR</strain>
    </source>
</reference>
<proteinExistence type="predicted"/>
<evidence type="ECO:0000313" key="2">
    <source>
        <dbReference type="Proteomes" id="UP001159042"/>
    </source>
</evidence>
<sequence>MIYCNSAVLIKKYSYVLQERDVVRTLDFSGKFEAHKVDLCKHITTDVNHTFVKVLNINYLYWIGAPDLRSLIKKLEHLETLYALDTKLGIKDRDIAEYAKLKKLAVSIEDKQFEHSSVVAAKALTALKSLCLKFTQYIAEDRIYFFLRQIKQLEEVWISDEAEHTYRINYGQIAVSLKNLKKFVIKSKSVLPYYDFSYTGLIKVFDCKRSECATEFVFEKILTKTEGTKPSIFEPAENEYERSWQIFQNLHKGVPYGPKESQVIHLTKSLKDVYFEDLNFCHTVILCNIKLIQAALQILSFKNSSKLKRLSFRSCLFQNADYTTKEKPTSGFKRWRKGVQINSACHPFETTANNLKSLRELEILTCPGCATGAVVSAYPLIATFEYLETLTIEVPLLLDGSFLKEVFIKCRYLESLYIFCKSQNEKFIMNLCQNLKYSQNLRHFRLDHKEVLISKLLNSFNELKYRKLLRIYVNCDKLRGVDASDDPFSVFLERNPQLIFCLFQIKNNTNKQNRDIHTIFNKYKCGDPAKMFFVIKEISSFSGGFPIPAAHHDIVFYRTNVAVVNIDEF</sequence>
<organism evidence="1 2">
    <name type="scientific">Exocentrus adspersus</name>
    <dbReference type="NCBI Taxonomy" id="1586481"/>
    <lineage>
        <taxon>Eukaryota</taxon>
        <taxon>Metazoa</taxon>
        <taxon>Ecdysozoa</taxon>
        <taxon>Arthropoda</taxon>
        <taxon>Hexapoda</taxon>
        <taxon>Insecta</taxon>
        <taxon>Pterygota</taxon>
        <taxon>Neoptera</taxon>
        <taxon>Endopterygota</taxon>
        <taxon>Coleoptera</taxon>
        <taxon>Polyphaga</taxon>
        <taxon>Cucujiformia</taxon>
        <taxon>Chrysomeloidea</taxon>
        <taxon>Cerambycidae</taxon>
        <taxon>Lamiinae</taxon>
        <taxon>Acanthocinini</taxon>
        <taxon>Exocentrus</taxon>
    </lineage>
</organism>
<dbReference type="SUPFAM" id="SSF52058">
    <property type="entry name" value="L domain-like"/>
    <property type="match status" value="1"/>
</dbReference>
<comment type="caution">
    <text evidence="1">The sequence shown here is derived from an EMBL/GenBank/DDBJ whole genome shotgun (WGS) entry which is preliminary data.</text>
</comment>
<dbReference type="Proteomes" id="UP001159042">
    <property type="component" value="Unassembled WGS sequence"/>
</dbReference>
<dbReference type="AlphaFoldDB" id="A0AAV8VY54"/>
<keyword evidence="2" id="KW-1185">Reference proteome</keyword>
<dbReference type="InterPro" id="IPR032675">
    <property type="entry name" value="LRR_dom_sf"/>
</dbReference>
<evidence type="ECO:0000313" key="1">
    <source>
        <dbReference type="EMBL" id="KAJ8919209.1"/>
    </source>
</evidence>
<gene>
    <name evidence="1" type="ORF">NQ315_012197</name>
</gene>
<dbReference type="EMBL" id="JANEYG010000020">
    <property type="protein sequence ID" value="KAJ8919209.1"/>
    <property type="molecule type" value="Genomic_DNA"/>
</dbReference>
<name>A0AAV8VY54_9CUCU</name>
<accession>A0AAV8VY54</accession>
<dbReference type="Gene3D" id="3.80.10.10">
    <property type="entry name" value="Ribonuclease Inhibitor"/>
    <property type="match status" value="1"/>
</dbReference>
<protein>
    <submittedName>
        <fullName evidence="1">Uncharacterized protein</fullName>
    </submittedName>
</protein>